<dbReference type="EMBL" id="BKCJ010001267">
    <property type="protein sequence ID" value="GEU40160.1"/>
    <property type="molecule type" value="Genomic_DNA"/>
</dbReference>
<organism evidence="1">
    <name type="scientific">Tanacetum cinerariifolium</name>
    <name type="common">Dalmatian daisy</name>
    <name type="synonym">Chrysanthemum cinerariifolium</name>
    <dbReference type="NCBI Taxonomy" id="118510"/>
    <lineage>
        <taxon>Eukaryota</taxon>
        <taxon>Viridiplantae</taxon>
        <taxon>Streptophyta</taxon>
        <taxon>Embryophyta</taxon>
        <taxon>Tracheophyta</taxon>
        <taxon>Spermatophyta</taxon>
        <taxon>Magnoliopsida</taxon>
        <taxon>eudicotyledons</taxon>
        <taxon>Gunneridae</taxon>
        <taxon>Pentapetalae</taxon>
        <taxon>asterids</taxon>
        <taxon>campanulids</taxon>
        <taxon>Asterales</taxon>
        <taxon>Asteraceae</taxon>
        <taxon>Asteroideae</taxon>
        <taxon>Anthemideae</taxon>
        <taxon>Anthemidinae</taxon>
        <taxon>Tanacetum</taxon>
    </lineage>
</organism>
<name>A0A6L2JTW3_TANCI</name>
<gene>
    <name evidence="1" type="ORF">Tci_012138</name>
</gene>
<reference evidence="1" key="1">
    <citation type="journal article" date="2019" name="Sci. Rep.">
        <title>Draft genome of Tanacetum cinerariifolium, the natural source of mosquito coil.</title>
        <authorList>
            <person name="Yamashiro T."/>
            <person name="Shiraishi A."/>
            <person name="Satake H."/>
            <person name="Nakayama K."/>
        </authorList>
    </citation>
    <scope>NUCLEOTIDE SEQUENCE</scope>
</reference>
<sequence>MGYLVHAYYSIFPTSYFKDDSCWSADLKSKAIKDIISIGSFMEVLVLNQYVLIRKILIHLHLRGSHYPFSCLNFPTEASDLEDEAFKVGTNIEGEREWMEYEPPLDLVDVHDESVYESLIEKMLSCSLNFDFRIEKGDPSNLKISCMIGRNMSDVMDFTMLEDVEANIEPSLSQVGFGRPFVETTKLILDREHGCKSPLDLENDFYKDIDKLDSSYSWKIKRLDLEGSFKAKSSSVSGEGVTESPEVHRIFTCTILE</sequence>
<accession>A0A6L2JTW3</accession>
<dbReference type="AlphaFoldDB" id="A0A6L2JTW3"/>
<proteinExistence type="predicted"/>
<comment type="caution">
    <text evidence="1">The sequence shown here is derived from an EMBL/GenBank/DDBJ whole genome shotgun (WGS) entry which is preliminary data.</text>
</comment>
<evidence type="ECO:0000313" key="1">
    <source>
        <dbReference type="EMBL" id="GEU40160.1"/>
    </source>
</evidence>
<protein>
    <submittedName>
        <fullName evidence="1">Uncharacterized protein</fullName>
    </submittedName>
</protein>